<organism evidence="2">
    <name type="scientific">hydrocarbon metagenome</name>
    <dbReference type="NCBI Taxonomy" id="938273"/>
    <lineage>
        <taxon>unclassified sequences</taxon>
        <taxon>metagenomes</taxon>
        <taxon>ecological metagenomes</taxon>
    </lineage>
</organism>
<gene>
    <name evidence="2" type="ORF">ASZ90_019200</name>
</gene>
<proteinExistence type="predicted"/>
<accession>A0A0W8E456</accession>
<keyword evidence="1" id="KW-0472">Membrane</keyword>
<comment type="caution">
    <text evidence="2">The sequence shown here is derived from an EMBL/GenBank/DDBJ whole genome shotgun (WGS) entry which is preliminary data.</text>
</comment>
<protein>
    <submittedName>
        <fullName evidence="2">Putative abc-2 type transport system permease protein</fullName>
    </submittedName>
</protein>
<feature type="transmembrane region" description="Helical" evidence="1">
    <location>
        <begin position="125"/>
        <end position="154"/>
    </location>
</feature>
<evidence type="ECO:0000256" key="1">
    <source>
        <dbReference type="SAM" id="Phobius"/>
    </source>
</evidence>
<sequence length="262" mass="29879">MTLFTKELNDLKARFLILFLLIGISGYLIIVYYGFFISLMDLSTIEEYLALSPLSRYLDPASLMQQLGLLLNNIDFYVWSQWFGKNLYQFMILSSIVLAFSSFAREAEHNTMSFLLSNFTRWQIFTSKVLAGSILLMLLVAEGCFVPFILAPAGGYSFTLLTASSYMLQMGLAAIFLYAAVIFFSILSKDVIKPIIASIIFLIILSLPRFVEFLSSLYLYRYMTGFDIFIGNGVHYISMLVLTILTTAIFTLAWQIFKKKDF</sequence>
<feature type="transmembrane region" description="Helical" evidence="1">
    <location>
        <begin position="233"/>
        <end position="257"/>
    </location>
</feature>
<reference evidence="2" key="1">
    <citation type="journal article" date="2015" name="Proc. Natl. Acad. Sci. U.S.A.">
        <title>Networks of energetic and metabolic interactions define dynamics in microbial communities.</title>
        <authorList>
            <person name="Embree M."/>
            <person name="Liu J.K."/>
            <person name="Al-Bassam M.M."/>
            <person name="Zengler K."/>
        </authorList>
    </citation>
    <scope>NUCLEOTIDE SEQUENCE</scope>
</reference>
<dbReference type="AlphaFoldDB" id="A0A0W8E456"/>
<keyword evidence="1" id="KW-1133">Transmembrane helix</keyword>
<feature type="transmembrane region" description="Helical" evidence="1">
    <location>
        <begin position="15"/>
        <end position="35"/>
    </location>
</feature>
<feature type="transmembrane region" description="Helical" evidence="1">
    <location>
        <begin position="87"/>
        <end position="104"/>
    </location>
</feature>
<evidence type="ECO:0000313" key="2">
    <source>
        <dbReference type="EMBL" id="KUG03412.1"/>
    </source>
</evidence>
<name>A0A0W8E456_9ZZZZ</name>
<feature type="transmembrane region" description="Helical" evidence="1">
    <location>
        <begin position="166"/>
        <end position="187"/>
    </location>
</feature>
<feature type="transmembrane region" description="Helical" evidence="1">
    <location>
        <begin position="199"/>
        <end position="221"/>
    </location>
</feature>
<keyword evidence="1" id="KW-0812">Transmembrane</keyword>
<dbReference type="EMBL" id="LNQE01001882">
    <property type="protein sequence ID" value="KUG03412.1"/>
    <property type="molecule type" value="Genomic_DNA"/>
</dbReference>